<evidence type="ECO:0000256" key="1">
    <source>
        <dbReference type="SAM" id="MobiDB-lite"/>
    </source>
</evidence>
<proteinExistence type="predicted"/>
<gene>
    <name evidence="2" type="ORF">LLUT_LOCUS27586</name>
</gene>
<comment type="caution">
    <text evidence="2">The sequence shown here is derived from an EMBL/GenBank/DDBJ whole genome shotgun (WGS) entry which is preliminary data.</text>
</comment>
<evidence type="ECO:0000313" key="2">
    <source>
        <dbReference type="EMBL" id="CAL0326526.1"/>
    </source>
</evidence>
<feature type="region of interest" description="Disordered" evidence="1">
    <location>
        <begin position="69"/>
        <end position="108"/>
    </location>
</feature>
<protein>
    <submittedName>
        <fullName evidence="2">Uncharacterized protein</fullName>
    </submittedName>
</protein>
<name>A0AAV1XXV4_LUPLU</name>
<dbReference type="AlphaFoldDB" id="A0AAV1XXV4"/>
<organism evidence="2 3">
    <name type="scientific">Lupinus luteus</name>
    <name type="common">European yellow lupine</name>
    <dbReference type="NCBI Taxonomy" id="3873"/>
    <lineage>
        <taxon>Eukaryota</taxon>
        <taxon>Viridiplantae</taxon>
        <taxon>Streptophyta</taxon>
        <taxon>Embryophyta</taxon>
        <taxon>Tracheophyta</taxon>
        <taxon>Spermatophyta</taxon>
        <taxon>Magnoliopsida</taxon>
        <taxon>eudicotyledons</taxon>
        <taxon>Gunneridae</taxon>
        <taxon>Pentapetalae</taxon>
        <taxon>rosids</taxon>
        <taxon>fabids</taxon>
        <taxon>Fabales</taxon>
        <taxon>Fabaceae</taxon>
        <taxon>Papilionoideae</taxon>
        <taxon>50 kb inversion clade</taxon>
        <taxon>genistoids sensu lato</taxon>
        <taxon>core genistoids</taxon>
        <taxon>Genisteae</taxon>
        <taxon>Lupinus</taxon>
    </lineage>
</organism>
<keyword evidence="3" id="KW-1185">Reference proteome</keyword>
<evidence type="ECO:0000313" key="3">
    <source>
        <dbReference type="Proteomes" id="UP001497480"/>
    </source>
</evidence>
<accession>A0AAV1XXV4</accession>
<dbReference type="EMBL" id="CAXHTB010000019">
    <property type="protein sequence ID" value="CAL0326526.1"/>
    <property type="molecule type" value="Genomic_DNA"/>
</dbReference>
<sequence>MPPISVDDVIFFINKTFQQLQNEEDARHESLLKALNNLHHKVTTLTTLPPCSHYPSHVTNTLQNSYLYPHTTTTKPHNHIFHSPSFPQWPKQQPPPKPPPQPNYLSTQHYYSQPFQPYYSL</sequence>
<dbReference type="Proteomes" id="UP001497480">
    <property type="component" value="Unassembled WGS sequence"/>
</dbReference>
<reference evidence="2 3" key="1">
    <citation type="submission" date="2024-03" db="EMBL/GenBank/DDBJ databases">
        <authorList>
            <person name="Martinez-Hernandez J."/>
        </authorList>
    </citation>
    <scope>NUCLEOTIDE SEQUENCE [LARGE SCALE GENOMIC DNA]</scope>
</reference>
<feature type="compositionally biased region" description="Pro residues" evidence="1">
    <location>
        <begin position="92"/>
        <end position="102"/>
    </location>
</feature>